<gene>
    <name evidence="2" type="ORF">DFR56_110134</name>
</gene>
<evidence type="ECO:0000313" key="2">
    <source>
        <dbReference type="EMBL" id="PXW85633.1"/>
    </source>
</evidence>
<dbReference type="GO" id="GO:0006777">
    <property type="term" value="P:Mo-molybdopterin cofactor biosynthetic process"/>
    <property type="evidence" value="ECO:0007669"/>
    <property type="project" value="InterPro"/>
</dbReference>
<accession>A0A2V3VUL7</accession>
<dbReference type="AlphaFoldDB" id="A0A2V3VUL7"/>
<dbReference type="InterPro" id="IPR004435">
    <property type="entry name" value="MobB_dom"/>
</dbReference>
<dbReference type="Proteomes" id="UP000247978">
    <property type="component" value="Unassembled WGS sequence"/>
</dbReference>
<proteinExistence type="predicted"/>
<feature type="domain" description="Molybdopterin-guanine dinucleotide biosynthesis protein B (MobB)" evidence="1">
    <location>
        <begin position="7"/>
        <end position="132"/>
    </location>
</feature>
<protein>
    <submittedName>
        <fullName evidence="2">Molybdopterin-guanine dinucleotide biosynthesis protein B</fullName>
    </submittedName>
</protein>
<dbReference type="PANTHER" id="PTHR40072:SF1">
    <property type="entry name" value="MOLYBDOPTERIN-GUANINE DINUCLEOTIDE BIOSYNTHESIS ADAPTER PROTEIN"/>
    <property type="match status" value="1"/>
</dbReference>
<organism evidence="2 3">
    <name type="scientific">Pseudogracilibacillus auburnensis</name>
    <dbReference type="NCBI Taxonomy" id="1494959"/>
    <lineage>
        <taxon>Bacteria</taxon>
        <taxon>Bacillati</taxon>
        <taxon>Bacillota</taxon>
        <taxon>Bacilli</taxon>
        <taxon>Bacillales</taxon>
        <taxon>Bacillaceae</taxon>
        <taxon>Pseudogracilibacillus</taxon>
    </lineage>
</organism>
<dbReference type="NCBIfam" id="TIGR00176">
    <property type="entry name" value="mobB"/>
    <property type="match status" value="1"/>
</dbReference>
<dbReference type="InterPro" id="IPR027417">
    <property type="entry name" value="P-loop_NTPase"/>
</dbReference>
<evidence type="ECO:0000313" key="3">
    <source>
        <dbReference type="Proteomes" id="UP000247978"/>
    </source>
</evidence>
<dbReference type="EMBL" id="QJJQ01000010">
    <property type="protein sequence ID" value="PXW85633.1"/>
    <property type="molecule type" value="Genomic_DNA"/>
</dbReference>
<reference evidence="2 3" key="1">
    <citation type="submission" date="2018-05" db="EMBL/GenBank/DDBJ databases">
        <title>Genomic Encyclopedia of Type Strains, Phase IV (KMG-IV): sequencing the most valuable type-strain genomes for metagenomic binning, comparative biology and taxonomic classification.</title>
        <authorList>
            <person name="Goeker M."/>
        </authorList>
    </citation>
    <scope>NUCLEOTIDE SEQUENCE [LARGE SCALE GENOMIC DNA]</scope>
    <source>
        <strain evidence="2 3">DSM 28556</strain>
    </source>
</reference>
<dbReference type="RefSeq" id="WP_158525653.1">
    <property type="nucleotide sequence ID" value="NZ_JBHUHB010000001.1"/>
</dbReference>
<sequence length="167" mass="18848">MGPIKTLHVVGFKNSGKTTLLNRWIRLLKEKGHHVSVIKHHGHGAKLDMPDETKDSMQYLYSGADVSLVSGGGFTQHIANREASFKELKQLASWNHSDIMLVEGYKAEQGEKVVLINREEDWQELKSVEGIVLVVGLESPCTYPQIDSREEVAQLDEWLLKWIKSAI</sequence>
<comment type="caution">
    <text evidence="2">The sequence shown here is derived from an EMBL/GenBank/DDBJ whole genome shotgun (WGS) entry which is preliminary data.</text>
</comment>
<dbReference type="InterPro" id="IPR052539">
    <property type="entry name" value="MGD_biosynthesis_adapter"/>
</dbReference>
<dbReference type="Gene3D" id="3.40.50.300">
    <property type="entry name" value="P-loop containing nucleotide triphosphate hydrolases"/>
    <property type="match status" value="1"/>
</dbReference>
<name>A0A2V3VUL7_9BACI</name>
<dbReference type="Pfam" id="PF03205">
    <property type="entry name" value="MobB"/>
    <property type="match status" value="1"/>
</dbReference>
<dbReference type="SUPFAM" id="SSF52540">
    <property type="entry name" value="P-loop containing nucleoside triphosphate hydrolases"/>
    <property type="match status" value="1"/>
</dbReference>
<dbReference type="PANTHER" id="PTHR40072">
    <property type="entry name" value="MOLYBDOPTERIN-GUANINE DINUCLEOTIDE BIOSYNTHESIS ADAPTER PROTEIN-RELATED"/>
    <property type="match status" value="1"/>
</dbReference>
<dbReference type="GO" id="GO:0005525">
    <property type="term" value="F:GTP binding"/>
    <property type="evidence" value="ECO:0007669"/>
    <property type="project" value="InterPro"/>
</dbReference>
<evidence type="ECO:0000259" key="1">
    <source>
        <dbReference type="Pfam" id="PF03205"/>
    </source>
</evidence>
<dbReference type="OrthoDB" id="9786803at2"/>
<keyword evidence="3" id="KW-1185">Reference proteome</keyword>